<dbReference type="SMART" id="SM00419">
    <property type="entry name" value="HTH_CRP"/>
    <property type="match status" value="1"/>
</dbReference>
<dbReference type="PROSITE" id="PS50042">
    <property type="entry name" value="CNMP_BINDING_3"/>
    <property type="match status" value="1"/>
</dbReference>
<keyword evidence="7" id="KW-1185">Reference proteome</keyword>
<feature type="domain" description="HTH crp-type" evidence="5">
    <location>
        <begin position="133"/>
        <end position="197"/>
    </location>
</feature>
<dbReference type="InterPro" id="IPR036388">
    <property type="entry name" value="WH-like_DNA-bd_sf"/>
</dbReference>
<dbReference type="PANTHER" id="PTHR24567:SF74">
    <property type="entry name" value="HTH-TYPE TRANSCRIPTIONAL REGULATOR ARCR"/>
    <property type="match status" value="1"/>
</dbReference>
<keyword evidence="1" id="KW-0805">Transcription regulation</keyword>
<evidence type="ECO:0000259" key="4">
    <source>
        <dbReference type="PROSITE" id="PS50042"/>
    </source>
</evidence>
<evidence type="ECO:0000256" key="1">
    <source>
        <dbReference type="ARBA" id="ARBA00023015"/>
    </source>
</evidence>
<dbReference type="GO" id="GO:0003700">
    <property type="term" value="F:DNA-binding transcription factor activity"/>
    <property type="evidence" value="ECO:0007669"/>
    <property type="project" value="TreeGrafter"/>
</dbReference>
<proteinExistence type="predicted"/>
<dbReference type="Pfam" id="PF00027">
    <property type="entry name" value="cNMP_binding"/>
    <property type="match status" value="1"/>
</dbReference>
<dbReference type="PROSITE" id="PS51063">
    <property type="entry name" value="HTH_CRP_2"/>
    <property type="match status" value="1"/>
</dbReference>
<dbReference type="SUPFAM" id="SSF51206">
    <property type="entry name" value="cAMP-binding domain-like"/>
    <property type="match status" value="1"/>
</dbReference>
<gene>
    <name evidence="6" type="ORF">H8S55_09640</name>
</gene>
<keyword evidence="2" id="KW-0238">DNA-binding</keyword>
<dbReference type="InterPro" id="IPR014710">
    <property type="entry name" value="RmlC-like_jellyroll"/>
</dbReference>
<evidence type="ECO:0000313" key="7">
    <source>
        <dbReference type="Proteomes" id="UP000602260"/>
    </source>
</evidence>
<dbReference type="Proteomes" id="UP000602260">
    <property type="component" value="Unassembled WGS sequence"/>
</dbReference>
<dbReference type="SUPFAM" id="SSF46785">
    <property type="entry name" value="Winged helix' DNA-binding domain"/>
    <property type="match status" value="1"/>
</dbReference>
<dbReference type="Gene3D" id="1.10.10.10">
    <property type="entry name" value="Winged helix-like DNA-binding domain superfamily/Winged helix DNA-binding domain"/>
    <property type="match status" value="1"/>
</dbReference>
<sequence>MDLPAHIWEPFAQSRAAIRCSPGFLIYLQGTEATCFYYLKEGRVKSFIQSETGGERVLNIYRAGSLFGEASFLDELPRVSSAVSLTPCQLVPIDRELVTQAISRDPELALAMMKYLARTVRLLSHQVDQMAFRPAQWRVARYLLSLADGDDCLQCSQDDIADSVSVSRVTVSRILNDLSRRGLVELGYRRIQILNRPGLEGLCREE</sequence>
<reference evidence="6" key="1">
    <citation type="submission" date="2020-08" db="EMBL/GenBank/DDBJ databases">
        <title>Genome public.</title>
        <authorList>
            <person name="Liu C."/>
            <person name="Sun Q."/>
        </authorList>
    </citation>
    <scope>NUCLEOTIDE SEQUENCE</scope>
    <source>
        <strain evidence="6">BX5</strain>
    </source>
</reference>
<keyword evidence="3" id="KW-0804">Transcription</keyword>
<dbReference type="InterPro" id="IPR000595">
    <property type="entry name" value="cNMP-bd_dom"/>
</dbReference>
<evidence type="ECO:0000313" key="6">
    <source>
        <dbReference type="EMBL" id="MBC5717580.1"/>
    </source>
</evidence>
<name>A0A8J6IYG7_9FIRM</name>
<evidence type="ECO:0000259" key="5">
    <source>
        <dbReference type="PROSITE" id="PS51063"/>
    </source>
</evidence>
<dbReference type="InterPro" id="IPR050397">
    <property type="entry name" value="Env_Response_Regulators"/>
</dbReference>
<dbReference type="InterPro" id="IPR036390">
    <property type="entry name" value="WH_DNA-bd_sf"/>
</dbReference>
<dbReference type="SMART" id="SM00100">
    <property type="entry name" value="cNMP"/>
    <property type="match status" value="1"/>
</dbReference>
<protein>
    <submittedName>
        <fullName evidence="6">Crp/Fnr family transcriptional regulator</fullName>
    </submittedName>
</protein>
<comment type="caution">
    <text evidence="6">The sequence shown here is derived from an EMBL/GenBank/DDBJ whole genome shotgun (WGS) entry which is preliminary data.</text>
</comment>
<dbReference type="PANTHER" id="PTHR24567">
    <property type="entry name" value="CRP FAMILY TRANSCRIPTIONAL REGULATORY PROTEIN"/>
    <property type="match status" value="1"/>
</dbReference>
<dbReference type="AlphaFoldDB" id="A0A8J6IYG7"/>
<feature type="domain" description="Cyclic nucleotide-binding" evidence="4">
    <location>
        <begin position="22"/>
        <end position="119"/>
    </location>
</feature>
<accession>A0A8J6IYG7</accession>
<dbReference type="GO" id="GO:0005829">
    <property type="term" value="C:cytosol"/>
    <property type="evidence" value="ECO:0007669"/>
    <property type="project" value="TreeGrafter"/>
</dbReference>
<organism evidence="6 7">
    <name type="scientific">Flintibacter faecis</name>
    <dbReference type="NCBI Taxonomy" id="2763047"/>
    <lineage>
        <taxon>Bacteria</taxon>
        <taxon>Bacillati</taxon>
        <taxon>Bacillota</taxon>
        <taxon>Clostridia</taxon>
        <taxon>Eubacteriales</taxon>
        <taxon>Flintibacter</taxon>
    </lineage>
</organism>
<dbReference type="CDD" id="cd00038">
    <property type="entry name" value="CAP_ED"/>
    <property type="match status" value="1"/>
</dbReference>
<dbReference type="InterPro" id="IPR018490">
    <property type="entry name" value="cNMP-bd_dom_sf"/>
</dbReference>
<evidence type="ECO:0000256" key="2">
    <source>
        <dbReference type="ARBA" id="ARBA00023125"/>
    </source>
</evidence>
<dbReference type="Pfam" id="PF13545">
    <property type="entry name" value="HTH_Crp_2"/>
    <property type="match status" value="1"/>
</dbReference>
<dbReference type="InterPro" id="IPR012318">
    <property type="entry name" value="HTH_CRP"/>
</dbReference>
<dbReference type="EMBL" id="JACOPN010000006">
    <property type="protein sequence ID" value="MBC5717580.1"/>
    <property type="molecule type" value="Genomic_DNA"/>
</dbReference>
<dbReference type="GO" id="GO:0003677">
    <property type="term" value="F:DNA binding"/>
    <property type="evidence" value="ECO:0007669"/>
    <property type="project" value="UniProtKB-KW"/>
</dbReference>
<dbReference type="Gene3D" id="2.60.120.10">
    <property type="entry name" value="Jelly Rolls"/>
    <property type="match status" value="1"/>
</dbReference>
<evidence type="ECO:0000256" key="3">
    <source>
        <dbReference type="ARBA" id="ARBA00023163"/>
    </source>
</evidence>